<keyword evidence="3" id="KW-1185">Reference proteome</keyword>
<sequence>MSPPPLCLLPLCAPPMRPGSGRVPQPGDAPQLPVGTHTTGPTGAHSSSSVNIVSEKLTMSS</sequence>
<evidence type="ECO:0000256" key="1">
    <source>
        <dbReference type="SAM" id="MobiDB-lite"/>
    </source>
</evidence>
<gene>
    <name evidence="2" type="ORF">DPMN_104373</name>
</gene>
<reference evidence="2" key="2">
    <citation type="submission" date="2020-11" db="EMBL/GenBank/DDBJ databases">
        <authorList>
            <person name="McCartney M.A."/>
            <person name="Auch B."/>
            <person name="Kono T."/>
            <person name="Mallez S."/>
            <person name="Becker A."/>
            <person name="Gohl D.M."/>
            <person name="Silverstein K.A.T."/>
            <person name="Koren S."/>
            <person name="Bechman K.B."/>
            <person name="Herman A."/>
            <person name="Abrahante J.E."/>
            <person name="Garbe J."/>
        </authorList>
    </citation>
    <scope>NUCLEOTIDE SEQUENCE</scope>
    <source>
        <strain evidence="2">Duluth1</strain>
        <tissue evidence="2">Whole animal</tissue>
    </source>
</reference>
<feature type="compositionally biased region" description="Polar residues" evidence="1">
    <location>
        <begin position="36"/>
        <end position="61"/>
    </location>
</feature>
<name>A0A9D4K131_DREPO</name>
<accession>A0A9D4K131</accession>
<comment type="caution">
    <text evidence="2">The sequence shown here is derived from an EMBL/GenBank/DDBJ whole genome shotgun (WGS) entry which is preliminary data.</text>
</comment>
<proteinExistence type="predicted"/>
<protein>
    <submittedName>
        <fullName evidence="2">Uncharacterized protein</fullName>
    </submittedName>
</protein>
<organism evidence="2 3">
    <name type="scientific">Dreissena polymorpha</name>
    <name type="common">Zebra mussel</name>
    <name type="synonym">Mytilus polymorpha</name>
    <dbReference type="NCBI Taxonomy" id="45954"/>
    <lineage>
        <taxon>Eukaryota</taxon>
        <taxon>Metazoa</taxon>
        <taxon>Spiralia</taxon>
        <taxon>Lophotrochozoa</taxon>
        <taxon>Mollusca</taxon>
        <taxon>Bivalvia</taxon>
        <taxon>Autobranchia</taxon>
        <taxon>Heteroconchia</taxon>
        <taxon>Euheterodonta</taxon>
        <taxon>Imparidentia</taxon>
        <taxon>Neoheterodontei</taxon>
        <taxon>Myida</taxon>
        <taxon>Dreissenoidea</taxon>
        <taxon>Dreissenidae</taxon>
        <taxon>Dreissena</taxon>
    </lineage>
</organism>
<feature type="region of interest" description="Disordered" evidence="1">
    <location>
        <begin position="15"/>
        <end position="61"/>
    </location>
</feature>
<evidence type="ECO:0000313" key="2">
    <source>
        <dbReference type="EMBL" id="KAH3831111.1"/>
    </source>
</evidence>
<reference evidence="2" key="1">
    <citation type="journal article" date="2019" name="bioRxiv">
        <title>The Genome of the Zebra Mussel, Dreissena polymorpha: A Resource for Invasive Species Research.</title>
        <authorList>
            <person name="McCartney M.A."/>
            <person name="Auch B."/>
            <person name="Kono T."/>
            <person name="Mallez S."/>
            <person name="Zhang Y."/>
            <person name="Obille A."/>
            <person name="Becker A."/>
            <person name="Abrahante J.E."/>
            <person name="Garbe J."/>
            <person name="Badalamenti J.P."/>
            <person name="Herman A."/>
            <person name="Mangelson H."/>
            <person name="Liachko I."/>
            <person name="Sullivan S."/>
            <person name="Sone E.D."/>
            <person name="Koren S."/>
            <person name="Silverstein K.A.T."/>
            <person name="Beckman K.B."/>
            <person name="Gohl D.M."/>
        </authorList>
    </citation>
    <scope>NUCLEOTIDE SEQUENCE</scope>
    <source>
        <strain evidence="2">Duluth1</strain>
        <tissue evidence="2">Whole animal</tissue>
    </source>
</reference>
<dbReference type="Proteomes" id="UP000828390">
    <property type="component" value="Unassembled WGS sequence"/>
</dbReference>
<evidence type="ECO:0000313" key="3">
    <source>
        <dbReference type="Proteomes" id="UP000828390"/>
    </source>
</evidence>
<dbReference type="AlphaFoldDB" id="A0A9D4K131"/>
<dbReference type="EMBL" id="JAIWYP010000004">
    <property type="protein sequence ID" value="KAH3831111.1"/>
    <property type="molecule type" value="Genomic_DNA"/>
</dbReference>